<evidence type="ECO:0000313" key="3">
    <source>
        <dbReference type="Proteomes" id="UP000257109"/>
    </source>
</evidence>
<accession>A0A371FWS3</accession>
<dbReference type="Proteomes" id="UP000257109">
    <property type="component" value="Unassembled WGS sequence"/>
</dbReference>
<feature type="region of interest" description="Disordered" evidence="1">
    <location>
        <begin position="199"/>
        <end position="312"/>
    </location>
</feature>
<reference evidence="2" key="1">
    <citation type="submission" date="2018-05" db="EMBL/GenBank/DDBJ databases">
        <title>Draft genome of Mucuna pruriens seed.</title>
        <authorList>
            <person name="Nnadi N.E."/>
            <person name="Vos R."/>
            <person name="Hasami M.H."/>
            <person name="Devisetty U.K."/>
            <person name="Aguiy J.C."/>
        </authorList>
    </citation>
    <scope>NUCLEOTIDE SEQUENCE [LARGE SCALE GENOMIC DNA]</scope>
    <source>
        <strain evidence="2">JCA_2017</strain>
    </source>
</reference>
<dbReference type="PANTHER" id="PTHR33223">
    <property type="entry name" value="CCHC-TYPE DOMAIN-CONTAINING PROTEIN"/>
    <property type="match status" value="1"/>
</dbReference>
<dbReference type="AlphaFoldDB" id="A0A371FWS3"/>
<protein>
    <recommendedName>
        <fullName evidence="4">Retrotransposon gag domain-containing protein</fullName>
    </recommendedName>
</protein>
<comment type="caution">
    <text evidence="2">The sequence shown here is derived from an EMBL/GenBank/DDBJ whole genome shotgun (WGS) entry which is preliminary data.</text>
</comment>
<dbReference type="EMBL" id="QJKJ01007550">
    <property type="protein sequence ID" value="RDX82797.1"/>
    <property type="molecule type" value="Genomic_DNA"/>
</dbReference>
<feature type="compositionally biased region" description="Low complexity" evidence="1">
    <location>
        <begin position="199"/>
        <end position="212"/>
    </location>
</feature>
<name>A0A371FWS3_MUCPR</name>
<proteinExistence type="predicted"/>
<evidence type="ECO:0000313" key="2">
    <source>
        <dbReference type="EMBL" id="RDX82797.1"/>
    </source>
</evidence>
<feature type="compositionally biased region" description="Polar residues" evidence="1">
    <location>
        <begin position="302"/>
        <end position="312"/>
    </location>
</feature>
<keyword evidence="3" id="KW-1185">Reference proteome</keyword>
<feature type="compositionally biased region" description="Polar residues" evidence="1">
    <location>
        <begin position="248"/>
        <end position="269"/>
    </location>
</feature>
<dbReference type="PANTHER" id="PTHR33223:SF3">
    <property type="match status" value="1"/>
</dbReference>
<gene>
    <name evidence="2" type="ORF">CR513_36360</name>
</gene>
<evidence type="ECO:0000256" key="1">
    <source>
        <dbReference type="SAM" id="MobiDB-lite"/>
    </source>
</evidence>
<feature type="non-terminal residue" evidence="2">
    <location>
        <position position="1"/>
    </location>
</feature>
<sequence length="312" mass="35030">MKAFPFFLDGATKDWLYLQPVPFRTWGNMKHMFLEKFFPASKTATIQKEICGIRLYAMCLQHQISKQLLIQYFYEGLMMMDQGMIDATSYGALTDKKPAVGRQLMSNMANNIQQFRTKGAGPSRAVNEAGAIDNLRLENQLTELTSLVRQLAVGQHQQNIPGRVCGICTFMEYPTNMCPTLHKTKTKSVKVVRAISGHQYNNQPYPSQPYQSRPHDSQRFGRQPYQLSPSPEQYSAPRFGFEPAMPIPTNSMSQLQSAGFDNLPSQTIPNPRGGNANVMALRSGRELPQQPAPQQMPRPTDAESNPKANSPI</sequence>
<organism evidence="2 3">
    <name type="scientific">Mucuna pruriens</name>
    <name type="common">Velvet bean</name>
    <name type="synonym">Dolichos pruriens</name>
    <dbReference type="NCBI Taxonomy" id="157652"/>
    <lineage>
        <taxon>Eukaryota</taxon>
        <taxon>Viridiplantae</taxon>
        <taxon>Streptophyta</taxon>
        <taxon>Embryophyta</taxon>
        <taxon>Tracheophyta</taxon>
        <taxon>Spermatophyta</taxon>
        <taxon>Magnoliopsida</taxon>
        <taxon>eudicotyledons</taxon>
        <taxon>Gunneridae</taxon>
        <taxon>Pentapetalae</taxon>
        <taxon>rosids</taxon>
        <taxon>fabids</taxon>
        <taxon>Fabales</taxon>
        <taxon>Fabaceae</taxon>
        <taxon>Papilionoideae</taxon>
        <taxon>50 kb inversion clade</taxon>
        <taxon>NPAAA clade</taxon>
        <taxon>indigoferoid/millettioid clade</taxon>
        <taxon>Phaseoleae</taxon>
        <taxon>Mucuna</taxon>
    </lineage>
</organism>
<evidence type="ECO:0008006" key="4">
    <source>
        <dbReference type="Google" id="ProtNLM"/>
    </source>
</evidence>